<dbReference type="RefSeq" id="WP_073372949.1">
    <property type="nucleotide sequence ID" value="NZ_FQXS01000001.1"/>
</dbReference>
<proteinExistence type="predicted"/>
<protein>
    <submittedName>
        <fullName evidence="1">Uncharacterized protein</fullName>
    </submittedName>
</protein>
<reference evidence="1 2" key="1">
    <citation type="submission" date="2016-11" db="EMBL/GenBank/DDBJ databases">
        <authorList>
            <person name="Jaros S."/>
            <person name="Januszkiewicz K."/>
            <person name="Wedrychowicz H."/>
        </authorList>
    </citation>
    <scope>NUCLEOTIDE SEQUENCE [LARGE SCALE GENOMIC DNA]</scope>
    <source>
        <strain evidence="1 2">DSM 9705</strain>
    </source>
</reference>
<gene>
    <name evidence="1" type="ORF">SAMN02745124_00184</name>
</gene>
<dbReference type="EMBL" id="FQXS01000001">
    <property type="protein sequence ID" value="SHH34040.1"/>
    <property type="molecule type" value="Genomic_DNA"/>
</dbReference>
<dbReference type="AlphaFoldDB" id="A0A1M5S6H8"/>
<evidence type="ECO:0000313" key="2">
    <source>
        <dbReference type="Proteomes" id="UP000184139"/>
    </source>
</evidence>
<keyword evidence="2" id="KW-1185">Reference proteome</keyword>
<dbReference type="STRING" id="1121409.SAMN02745124_00184"/>
<evidence type="ECO:0000313" key="1">
    <source>
        <dbReference type="EMBL" id="SHH34040.1"/>
    </source>
</evidence>
<accession>A0A1M5S6H8</accession>
<organism evidence="1 2">
    <name type="scientific">Desulfofustis glycolicus DSM 9705</name>
    <dbReference type="NCBI Taxonomy" id="1121409"/>
    <lineage>
        <taxon>Bacteria</taxon>
        <taxon>Pseudomonadati</taxon>
        <taxon>Thermodesulfobacteriota</taxon>
        <taxon>Desulfobulbia</taxon>
        <taxon>Desulfobulbales</taxon>
        <taxon>Desulfocapsaceae</taxon>
        <taxon>Desulfofustis</taxon>
    </lineage>
</organism>
<dbReference type="Proteomes" id="UP000184139">
    <property type="component" value="Unassembled WGS sequence"/>
</dbReference>
<sequence>MAQQSFAKTVLETLTAEARKRGGEVSVDELSCALLLQTRAEHKRMTNALSDLVKSGRAGRVRQGVYAVASREREPDRREVMWRTLRMRKSVTVADLQEFAGVAASYAEEWLQMLARRGVVRRAEPAGSDQECSWRLIRSDLVEMPLDTAKAKRLRALRRKRKTELQQALDRISDGLGTVRKLIQTLGDDQ</sequence>
<name>A0A1M5S6H8_9BACT</name>